<dbReference type="Proteomes" id="UP000823775">
    <property type="component" value="Unassembled WGS sequence"/>
</dbReference>
<comment type="caution">
    <text evidence="1">The sequence shown here is derived from an EMBL/GenBank/DDBJ whole genome shotgun (WGS) entry which is preliminary data.</text>
</comment>
<protein>
    <submittedName>
        <fullName evidence="1">Uncharacterized protein</fullName>
    </submittedName>
</protein>
<gene>
    <name evidence="1" type="ORF">HAX54_015723</name>
</gene>
<name>A0ABS8UHL5_DATST</name>
<reference evidence="1 2" key="1">
    <citation type="journal article" date="2021" name="BMC Genomics">
        <title>Datura genome reveals duplications of psychoactive alkaloid biosynthetic genes and high mutation rate following tissue culture.</title>
        <authorList>
            <person name="Rajewski A."/>
            <person name="Carter-House D."/>
            <person name="Stajich J."/>
            <person name="Litt A."/>
        </authorList>
    </citation>
    <scope>NUCLEOTIDE SEQUENCE [LARGE SCALE GENOMIC DNA]</scope>
    <source>
        <strain evidence="1">AR-01</strain>
    </source>
</reference>
<keyword evidence="2" id="KW-1185">Reference proteome</keyword>
<dbReference type="EMBL" id="JACEIK010002005">
    <property type="protein sequence ID" value="MCD9558373.1"/>
    <property type="molecule type" value="Genomic_DNA"/>
</dbReference>
<evidence type="ECO:0000313" key="2">
    <source>
        <dbReference type="Proteomes" id="UP000823775"/>
    </source>
</evidence>
<sequence>MEQQAAILEIFLAMSRSIMRVASRNLNGAWPSGKATGFGPYSELMVEMWLCDVALKVEFWLSDVELGAADPTSFESSEVRSSMRRGIHC</sequence>
<organism evidence="1 2">
    <name type="scientific">Datura stramonium</name>
    <name type="common">Jimsonweed</name>
    <name type="synonym">Common thornapple</name>
    <dbReference type="NCBI Taxonomy" id="4076"/>
    <lineage>
        <taxon>Eukaryota</taxon>
        <taxon>Viridiplantae</taxon>
        <taxon>Streptophyta</taxon>
        <taxon>Embryophyta</taxon>
        <taxon>Tracheophyta</taxon>
        <taxon>Spermatophyta</taxon>
        <taxon>Magnoliopsida</taxon>
        <taxon>eudicotyledons</taxon>
        <taxon>Gunneridae</taxon>
        <taxon>Pentapetalae</taxon>
        <taxon>asterids</taxon>
        <taxon>lamiids</taxon>
        <taxon>Solanales</taxon>
        <taxon>Solanaceae</taxon>
        <taxon>Solanoideae</taxon>
        <taxon>Datureae</taxon>
        <taxon>Datura</taxon>
    </lineage>
</organism>
<accession>A0ABS8UHL5</accession>
<proteinExistence type="predicted"/>
<evidence type="ECO:0000313" key="1">
    <source>
        <dbReference type="EMBL" id="MCD9558373.1"/>
    </source>
</evidence>